<keyword evidence="5 6" id="KW-0472">Membrane</keyword>
<keyword evidence="3 6" id="KW-0812">Transmembrane</keyword>
<keyword evidence="6" id="KW-1003">Cell membrane</keyword>
<evidence type="ECO:0000256" key="3">
    <source>
        <dbReference type="ARBA" id="ARBA00022692"/>
    </source>
</evidence>
<dbReference type="Proteomes" id="UP001589750">
    <property type="component" value="Unassembled WGS sequence"/>
</dbReference>
<sequence length="272" mass="30213">MGSYRFLLSRRWVSFAVIVVLLAGLAWWLGEWQFGRLHDRQARNDVIRTNEARPPAPVDDVLSPDRNLGEADEWRRVEATGTYDTDNTVIVRYRSNDDGAPGIDVVVPLVTDTGASVVVDRGFLETDARSPDVGDVPQPPTGEVTVVGWVRINGTGSSTAVDDLSTRAISSDTIGTAIGRPVYDGFVDAVSENGMPIDDLAARDLPELDNGPHFFYGLQWWFFGVLAVFGFGYLAYDERRGGPRGEREADRKKVDKPAKVRQTNVPREYQRR</sequence>
<reference evidence="8 9" key="1">
    <citation type="submission" date="2024-09" db="EMBL/GenBank/DDBJ databases">
        <authorList>
            <person name="Sun Q."/>
            <person name="Mori K."/>
        </authorList>
    </citation>
    <scope>NUCLEOTIDE SEQUENCE [LARGE SCALE GENOMIC DNA]</scope>
    <source>
        <strain evidence="8 9">JCM 9626</strain>
    </source>
</reference>
<feature type="region of interest" description="Disordered" evidence="7">
    <location>
        <begin position="239"/>
        <end position="272"/>
    </location>
</feature>
<dbReference type="EMBL" id="JBHMDG010000002">
    <property type="protein sequence ID" value="MFB9312127.1"/>
    <property type="molecule type" value="Genomic_DNA"/>
</dbReference>
<evidence type="ECO:0000256" key="6">
    <source>
        <dbReference type="RuleBase" id="RU363076"/>
    </source>
</evidence>
<comment type="subcellular location">
    <subcellularLocation>
        <location evidence="6">Cell membrane</location>
        <topology evidence="6">Multi-pass membrane protein</topology>
    </subcellularLocation>
    <subcellularLocation>
        <location evidence="1">Membrane</location>
    </subcellularLocation>
</comment>
<evidence type="ECO:0000313" key="8">
    <source>
        <dbReference type="EMBL" id="MFB9312127.1"/>
    </source>
</evidence>
<comment type="caution">
    <text evidence="8">The sequence shown here is derived from an EMBL/GenBank/DDBJ whole genome shotgun (WGS) entry which is preliminary data.</text>
</comment>
<proteinExistence type="inferred from homology"/>
<evidence type="ECO:0000256" key="4">
    <source>
        <dbReference type="ARBA" id="ARBA00022989"/>
    </source>
</evidence>
<accession>A0ABV5K5W7</accession>
<dbReference type="RefSeq" id="WP_140010687.1">
    <property type="nucleotide sequence ID" value="NZ_JBHMDG010000002.1"/>
</dbReference>
<dbReference type="CDD" id="cd06662">
    <property type="entry name" value="SURF1"/>
    <property type="match status" value="1"/>
</dbReference>
<dbReference type="InterPro" id="IPR045214">
    <property type="entry name" value="Surf1/Surf4"/>
</dbReference>
<comment type="similarity">
    <text evidence="2 6">Belongs to the SURF1 family.</text>
</comment>
<organism evidence="8 9">
    <name type="scientific">Nocardioides plantarum</name>
    <dbReference type="NCBI Taxonomy" id="29299"/>
    <lineage>
        <taxon>Bacteria</taxon>
        <taxon>Bacillati</taxon>
        <taxon>Actinomycetota</taxon>
        <taxon>Actinomycetes</taxon>
        <taxon>Propionibacteriales</taxon>
        <taxon>Nocardioidaceae</taxon>
        <taxon>Nocardioides</taxon>
    </lineage>
</organism>
<dbReference type="PROSITE" id="PS50895">
    <property type="entry name" value="SURF1"/>
    <property type="match status" value="1"/>
</dbReference>
<dbReference type="PANTHER" id="PTHR23427">
    <property type="entry name" value="SURFEIT LOCUS PROTEIN"/>
    <property type="match status" value="1"/>
</dbReference>
<evidence type="ECO:0000256" key="5">
    <source>
        <dbReference type="ARBA" id="ARBA00023136"/>
    </source>
</evidence>
<evidence type="ECO:0000313" key="9">
    <source>
        <dbReference type="Proteomes" id="UP001589750"/>
    </source>
</evidence>
<keyword evidence="4 6" id="KW-1133">Transmembrane helix</keyword>
<protein>
    <recommendedName>
        <fullName evidence="6">SURF1-like protein</fullName>
    </recommendedName>
</protein>
<feature type="transmembrane region" description="Helical" evidence="6">
    <location>
        <begin position="218"/>
        <end position="236"/>
    </location>
</feature>
<feature type="transmembrane region" description="Helical" evidence="6">
    <location>
        <begin position="12"/>
        <end position="30"/>
    </location>
</feature>
<gene>
    <name evidence="8" type="ORF">ACFFRI_03630</name>
</gene>
<feature type="compositionally biased region" description="Basic and acidic residues" evidence="7">
    <location>
        <begin position="239"/>
        <end position="258"/>
    </location>
</feature>
<dbReference type="InterPro" id="IPR002994">
    <property type="entry name" value="Surf1/Shy1"/>
</dbReference>
<name>A0ABV5K5W7_9ACTN</name>
<keyword evidence="9" id="KW-1185">Reference proteome</keyword>
<dbReference type="Pfam" id="PF02104">
    <property type="entry name" value="SURF1"/>
    <property type="match status" value="1"/>
</dbReference>
<dbReference type="PANTHER" id="PTHR23427:SF2">
    <property type="entry name" value="SURFEIT LOCUS PROTEIN 1"/>
    <property type="match status" value="1"/>
</dbReference>
<evidence type="ECO:0000256" key="2">
    <source>
        <dbReference type="ARBA" id="ARBA00007165"/>
    </source>
</evidence>
<evidence type="ECO:0000256" key="7">
    <source>
        <dbReference type="SAM" id="MobiDB-lite"/>
    </source>
</evidence>
<evidence type="ECO:0000256" key="1">
    <source>
        <dbReference type="ARBA" id="ARBA00004370"/>
    </source>
</evidence>